<gene>
    <name evidence="2" type="ORF">OE647_14910</name>
</gene>
<organism evidence="2 3">
    <name type="scientific">Albidovulum sediminicola</name>
    <dbReference type="NCBI Taxonomy" id="2984331"/>
    <lineage>
        <taxon>Bacteria</taxon>
        <taxon>Pseudomonadati</taxon>
        <taxon>Pseudomonadota</taxon>
        <taxon>Alphaproteobacteria</taxon>
        <taxon>Rhodobacterales</taxon>
        <taxon>Paracoccaceae</taxon>
        <taxon>Albidovulum</taxon>
    </lineage>
</organism>
<proteinExistence type="predicted"/>
<comment type="caution">
    <text evidence="2">The sequence shown here is derived from an EMBL/GenBank/DDBJ whole genome shotgun (WGS) entry which is preliminary data.</text>
</comment>
<evidence type="ECO:0000256" key="1">
    <source>
        <dbReference type="SAM" id="SignalP"/>
    </source>
</evidence>
<accession>A0ABT2Z5F1</accession>
<dbReference type="Proteomes" id="UP001652503">
    <property type="component" value="Unassembled WGS sequence"/>
</dbReference>
<evidence type="ECO:0008006" key="4">
    <source>
        <dbReference type="Google" id="ProtNLM"/>
    </source>
</evidence>
<feature type="signal peptide" evidence="1">
    <location>
        <begin position="1"/>
        <end position="23"/>
    </location>
</feature>
<evidence type="ECO:0000313" key="3">
    <source>
        <dbReference type="Proteomes" id="UP001652503"/>
    </source>
</evidence>
<dbReference type="RefSeq" id="WP_263722537.1">
    <property type="nucleotide sequence ID" value="NZ_JAOWLA010000014.1"/>
</dbReference>
<reference evidence="2 3" key="1">
    <citation type="submission" date="2022-10" db="EMBL/GenBank/DDBJ databases">
        <title>Defluviimonas sp. nov., isolated from ocean surface water.</title>
        <authorList>
            <person name="He W."/>
            <person name="Wang L."/>
            <person name="Zhang D.-F."/>
        </authorList>
    </citation>
    <scope>NUCLEOTIDE SEQUENCE [LARGE SCALE GENOMIC DNA]</scope>
    <source>
        <strain evidence="2 3">WL0075</strain>
    </source>
</reference>
<sequence length="125" mass="13345">MGQALGRLILALILGAAATPAAAQPLSQSMSECAALYELTACQLSDPDRAARLSRHAAAWSDAATDLARAEGRADPQGFVLQSTATKYAEWDAKGALWLLSGDFRDWAAYCRSLGRSRGLDFELN</sequence>
<feature type="chain" id="PRO_5045288124" description="Lysozyme inhibitor LprI N-terminal domain-containing protein" evidence="1">
    <location>
        <begin position="24"/>
        <end position="125"/>
    </location>
</feature>
<dbReference type="EMBL" id="JAOWLA010000014">
    <property type="protein sequence ID" value="MCV2866011.1"/>
    <property type="molecule type" value="Genomic_DNA"/>
</dbReference>
<keyword evidence="1" id="KW-0732">Signal</keyword>
<evidence type="ECO:0000313" key="2">
    <source>
        <dbReference type="EMBL" id="MCV2866011.1"/>
    </source>
</evidence>
<name>A0ABT2Z5F1_9RHOB</name>
<keyword evidence="3" id="KW-1185">Reference proteome</keyword>
<protein>
    <recommendedName>
        <fullName evidence="4">Lysozyme inhibitor LprI N-terminal domain-containing protein</fullName>
    </recommendedName>
</protein>